<keyword evidence="3 6" id="KW-0812">Transmembrane</keyword>
<evidence type="ECO:0000313" key="8">
    <source>
        <dbReference type="EMBL" id="TCC04157.1"/>
    </source>
</evidence>
<feature type="transmembrane region" description="Helical" evidence="6">
    <location>
        <begin position="307"/>
        <end position="325"/>
    </location>
</feature>
<feature type="transmembrane region" description="Helical" evidence="6">
    <location>
        <begin position="190"/>
        <end position="208"/>
    </location>
</feature>
<organism evidence="8 9">
    <name type="scientific">Kribbella soli</name>
    <dbReference type="NCBI Taxonomy" id="1124743"/>
    <lineage>
        <taxon>Bacteria</taxon>
        <taxon>Bacillati</taxon>
        <taxon>Actinomycetota</taxon>
        <taxon>Actinomycetes</taxon>
        <taxon>Propionibacteriales</taxon>
        <taxon>Kribbellaceae</taxon>
        <taxon>Kribbella</taxon>
    </lineage>
</organism>
<dbReference type="Proteomes" id="UP000292346">
    <property type="component" value="Unassembled WGS sequence"/>
</dbReference>
<feature type="domain" description="EamA" evidence="7">
    <location>
        <begin position="217"/>
        <end position="323"/>
    </location>
</feature>
<evidence type="ECO:0000256" key="3">
    <source>
        <dbReference type="ARBA" id="ARBA00022692"/>
    </source>
</evidence>
<feature type="transmembrane region" description="Helical" evidence="6">
    <location>
        <begin position="107"/>
        <end position="127"/>
    </location>
</feature>
<comment type="similarity">
    <text evidence="2">Belongs to the EamA transporter family.</text>
</comment>
<sequence>MRSPAGVSRGAARTSRSTISLTCWSSILTVYRPVWLPSSMTTHKALTLAAGTGFVVFWSCGFIGARWGTQYTNAFDLLAWRFLVAGAIAAVVLAIRRPRISRRDLVSQVWMAVLTQFVYLGLIFTGIDHGITAGVTALIGSLQPILIATVAGPLLGERVSHRQWLGLLLGLVGVGLVVADDLGAGHGSPLLFLIPVGGLLGLVAGTCLDRHRKPATTSLDALAVQSLVSAVLFTALAASTHRLTVPEQPGFYGAVVWLVLLATGGGWGLYLVNLKLSGATRISSLLYLVPPTTMVFAFLLFHETIGALAVVGMLVCAAAVLLIRIGEQVRCGNGGTPVAEPDRGAGLACVHRGAARSEQPDRAAIAARRRNSAHVLRDSRPAVRGACQPAADE</sequence>
<dbReference type="Pfam" id="PF00892">
    <property type="entry name" value="EamA"/>
    <property type="match status" value="2"/>
</dbReference>
<accession>A0A4R0H117</accession>
<evidence type="ECO:0000313" key="9">
    <source>
        <dbReference type="Proteomes" id="UP000292346"/>
    </source>
</evidence>
<feature type="transmembrane region" description="Helical" evidence="6">
    <location>
        <begin position="133"/>
        <end position="152"/>
    </location>
</feature>
<evidence type="ECO:0000256" key="1">
    <source>
        <dbReference type="ARBA" id="ARBA00004141"/>
    </source>
</evidence>
<keyword evidence="5 6" id="KW-0472">Membrane</keyword>
<dbReference type="PANTHER" id="PTHR32322:SF2">
    <property type="entry name" value="EAMA DOMAIN-CONTAINING PROTEIN"/>
    <property type="match status" value="1"/>
</dbReference>
<feature type="transmembrane region" description="Helical" evidence="6">
    <location>
        <begin position="284"/>
        <end position="301"/>
    </location>
</feature>
<proteinExistence type="inferred from homology"/>
<feature type="transmembrane region" description="Helical" evidence="6">
    <location>
        <begin position="251"/>
        <end position="272"/>
    </location>
</feature>
<comment type="caution">
    <text evidence="8">The sequence shown here is derived from an EMBL/GenBank/DDBJ whole genome shotgun (WGS) entry which is preliminary data.</text>
</comment>
<dbReference type="InterPro" id="IPR000620">
    <property type="entry name" value="EamA_dom"/>
</dbReference>
<keyword evidence="4 6" id="KW-1133">Transmembrane helix</keyword>
<dbReference type="EMBL" id="SJJZ01000004">
    <property type="protein sequence ID" value="TCC04157.1"/>
    <property type="molecule type" value="Genomic_DNA"/>
</dbReference>
<dbReference type="GO" id="GO:0016020">
    <property type="term" value="C:membrane"/>
    <property type="evidence" value="ECO:0007669"/>
    <property type="project" value="UniProtKB-SubCell"/>
</dbReference>
<dbReference type="PANTHER" id="PTHR32322">
    <property type="entry name" value="INNER MEMBRANE TRANSPORTER"/>
    <property type="match status" value="1"/>
</dbReference>
<feature type="transmembrane region" description="Helical" evidence="6">
    <location>
        <begin position="77"/>
        <end position="95"/>
    </location>
</feature>
<feature type="domain" description="EamA" evidence="7">
    <location>
        <begin position="53"/>
        <end position="178"/>
    </location>
</feature>
<evidence type="ECO:0000256" key="4">
    <source>
        <dbReference type="ARBA" id="ARBA00022989"/>
    </source>
</evidence>
<dbReference type="OrthoDB" id="9809509at2"/>
<evidence type="ECO:0000256" key="2">
    <source>
        <dbReference type="ARBA" id="ARBA00007362"/>
    </source>
</evidence>
<keyword evidence="9" id="KW-1185">Reference proteome</keyword>
<feature type="transmembrane region" description="Helical" evidence="6">
    <location>
        <begin position="164"/>
        <end position="184"/>
    </location>
</feature>
<evidence type="ECO:0000259" key="7">
    <source>
        <dbReference type="Pfam" id="PF00892"/>
    </source>
</evidence>
<protein>
    <submittedName>
        <fullName evidence="8">DMT family transporter</fullName>
    </submittedName>
</protein>
<gene>
    <name evidence="8" type="ORF">E0H45_34265</name>
</gene>
<name>A0A4R0H117_9ACTN</name>
<dbReference type="InterPro" id="IPR050638">
    <property type="entry name" value="AA-Vitamin_Transporters"/>
</dbReference>
<feature type="transmembrane region" description="Helical" evidence="6">
    <location>
        <begin position="220"/>
        <end position="239"/>
    </location>
</feature>
<evidence type="ECO:0000256" key="5">
    <source>
        <dbReference type="ARBA" id="ARBA00023136"/>
    </source>
</evidence>
<evidence type="ECO:0000256" key="6">
    <source>
        <dbReference type="SAM" id="Phobius"/>
    </source>
</evidence>
<comment type="subcellular location">
    <subcellularLocation>
        <location evidence="1">Membrane</location>
        <topology evidence="1">Multi-pass membrane protein</topology>
    </subcellularLocation>
</comment>
<reference evidence="8 9" key="1">
    <citation type="submission" date="2019-02" db="EMBL/GenBank/DDBJ databases">
        <title>Kribbella capetownensis sp. nov. and Kribbella speibonae sp. nov., isolated from soil.</title>
        <authorList>
            <person name="Curtis S.M."/>
            <person name="Norton I."/>
            <person name="Everest G.J."/>
            <person name="Meyers P.R."/>
        </authorList>
    </citation>
    <scope>NUCLEOTIDE SEQUENCE [LARGE SCALE GENOMIC DNA]</scope>
    <source>
        <strain evidence="8 9">KCTC 29219</strain>
    </source>
</reference>
<feature type="transmembrane region" description="Helical" evidence="6">
    <location>
        <begin position="45"/>
        <end position="65"/>
    </location>
</feature>
<dbReference type="SUPFAM" id="SSF103481">
    <property type="entry name" value="Multidrug resistance efflux transporter EmrE"/>
    <property type="match status" value="2"/>
</dbReference>
<dbReference type="InterPro" id="IPR037185">
    <property type="entry name" value="EmrE-like"/>
</dbReference>
<dbReference type="AlphaFoldDB" id="A0A4R0H117"/>